<keyword evidence="1" id="KW-0963">Cytoplasm</keyword>
<organism evidence="3 4">
    <name type="scientific">Elysia chlorotica</name>
    <name type="common">Eastern emerald elysia</name>
    <name type="synonym">Sea slug</name>
    <dbReference type="NCBI Taxonomy" id="188477"/>
    <lineage>
        <taxon>Eukaryota</taxon>
        <taxon>Metazoa</taxon>
        <taxon>Spiralia</taxon>
        <taxon>Lophotrochozoa</taxon>
        <taxon>Mollusca</taxon>
        <taxon>Gastropoda</taxon>
        <taxon>Heterobranchia</taxon>
        <taxon>Euthyneura</taxon>
        <taxon>Panpulmonata</taxon>
        <taxon>Sacoglossa</taxon>
        <taxon>Placobranchoidea</taxon>
        <taxon>Plakobranchidae</taxon>
        <taxon>Elysia</taxon>
    </lineage>
</organism>
<dbReference type="GO" id="GO:0006253">
    <property type="term" value="P:dCTP catabolic process"/>
    <property type="evidence" value="ECO:0007669"/>
    <property type="project" value="UniProtKB-UniRule"/>
</dbReference>
<dbReference type="STRING" id="188477.A0A433TEK8"/>
<dbReference type="AlphaFoldDB" id="A0A433TEK8"/>
<dbReference type="GO" id="GO:0047840">
    <property type="term" value="F:dCTP diphosphatase activity"/>
    <property type="evidence" value="ECO:0007669"/>
    <property type="project" value="UniProtKB-UniRule"/>
</dbReference>
<keyword evidence="1" id="KW-0479">Metal-binding</keyword>
<dbReference type="InterPro" id="IPR025984">
    <property type="entry name" value="DCTPP"/>
</dbReference>
<dbReference type="PANTHER" id="PTHR46523">
    <property type="entry name" value="DCTP PYROPHOSPHATASE 1"/>
    <property type="match status" value="1"/>
</dbReference>
<evidence type="ECO:0000256" key="2">
    <source>
        <dbReference type="SAM" id="MobiDB-lite"/>
    </source>
</evidence>
<dbReference type="EC" id="3.6.1.12" evidence="1"/>
<accession>A0A433TEK8</accession>
<proteinExistence type="predicted"/>
<keyword evidence="1" id="KW-0460">Magnesium</keyword>
<feature type="region of interest" description="Disordered" evidence="2">
    <location>
        <begin position="1"/>
        <end position="36"/>
    </location>
</feature>
<dbReference type="CDD" id="cd11537">
    <property type="entry name" value="NTP-PPase_RS21-C6_like"/>
    <property type="match status" value="1"/>
</dbReference>
<sequence>MSANNDSGDISRHKNTNLSGADQAGDGATVSTSADSHVEKPLFSNMSFEELRQANEQFIKERNWHQFHSPRNVLFAMVGEVGELAEIFQWKGEVSEGLPELSPAEREHVGQEVSDILIYLLDFATRCKIDLPAAVVRKMAANAKKYPVDKAYGKANKYTDYQ</sequence>
<comment type="cofactor">
    <cofactor evidence="1">
        <name>Mg(2+)</name>
        <dbReference type="ChEBI" id="CHEBI:18420"/>
    </cofactor>
</comment>
<evidence type="ECO:0000256" key="1">
    <source>
        <dbReference type="PIRNR" id="PIRNR029826"/>
    </source>
</evidence>
<dbReference type="GO" id="GO:0042262">
    <property type="term" value="P:DNA protection"/>
    <property type="evidence" value="ECO:0007669"/>
    <property type="project" value="UniProtKB-UniRule"/>
</dbReference>
<dbReference type="InterPro" id="IPR052555">
    <property type="entry name" value="dCTP_Pyrophosphatase"/>
</dbReference>
<dbReference type="GO" id="GO:0000287">
    <property type="term" value="F:magnesium ion binding"/>
    <property type="evidence" value="ECO:0007669"/>
    <property type="project" value="UniProtKB-UniRule"/>
</dbReference>
<evidence type="ECO:0000313" key="3">
    <source>
        <dbReference type="EMBL" id="RUS80003.1"/>
    </source>
</evidence>
<dbReference type="PANTHER" id="PTHR46523:SF1">
    <property type="entry name" value="DCTP PYROPHOSPHATASE 1"/>
    <property type="match status" value="1"/>
</dbReference>
<protein>
    <recommendedName>
        <fullName evidence="1">dCTP pyrophosphatase 1</fullName>
        <ecNumber evidence="1">3.6.1.12</ecNumber>
    </recommendedName>
</protein>
<name>A0A433TEK8_ELYCH</name>
<dbReference type="Gene3D" id="1.10.287.1080">
    <property type="entry name" value="MazG-like"/>
    <property type="match status" value="1"/>
</dbReference>
<dbReference type="SUPFAM" id="SSF101386">
    <property type="entry name" value="all-alpha NTP pyrophosphatases"/>
    <property type="match status" value="1"/>
</dbReference>
<keyword evidence="4" id="KW-1185">Reference proteome</keyword>
<comment type="function">
    <text evidence="1">Hydrolyzes deoxynucleoside triphosphates (dNTPs) to the corresponding nucleoside monophosphates. Has a strong preference for dCTP and its analogs including 5-iodo-dCTP and 5-methyl-dCTP for which it may even have a higher efficiency. May protect DNA or RNA against the incorporation of these genotoxic nucleotide analogs through their catabolism.</text>
</comment>
<dbReference type="GO" id="GO:0005829">
    <property type="term" value="C:cytosol"/>
    <property type="evidence" value="ECO:0007669"/>
    <property type="project" value="UniProtKB-SubCell"/>
</dbReference>
<dbReference type="EMBL" id="RQTK01000416">
    <property type="protein sequence ID" value="RUS80003.1"/>
    <property type="molecule type" value="Genomic_DNA"/>
</dbReference>
<comment type="caution">
    <text evidence="3">The sequence shown here is derived from an EMBL/GenBank/DDBJ whole genome shotgun (WGS) entry which is preliminary data.</text>
</comment>
<dbReference type="Proteomes" id="UP000271974">
    <property type="component" value="Unassembled WGS sequence"/>
</dbReference>
<keyword evidence="1" id="KW-0378">Hydrolase</keyword>
<dbReference type="OrthoDB" id="411123at2759"/>
<comment type="catalytic activity">
    <reaction evidence="1">
        <text>dCTP + H2O = dCMP + diphosphate + H(+)</text>
        <dbReference type="Rhea" id="RHEA:22636"/>
        <dbReference type="ChEBI" id="CHEBI:15377"/>
        <dbReference type="ChEBI" id="CHEBI:15378"/>
        <dbReference type="ChEBI" id="CHEBI:33019"/>
        <dbReference type="ChEBI" id="CHEBI:57566"/>
        <dbReference type="ChEBI" id="CHEBI:61481"/>
        <dbReference type="EC" id="3.6.1.12"/>
    </reaction>
</comment>
<evidence type="ECO:0000313" key="4">
    <source>
        <dbReference type="Proteomes" id="UP000271974"/>
    </source>
</evidence>
<gene>
    <name evidence="3" type="ORF">EGW08_012237</name>
</gene>
<comment type="subunit">
    <text evidence="1">Homotetramer.</text>
</comment>
<reference evidence="3 4" key="1">
    <citation type="submission" date="2019-01" db="EMBL/GenBank/DDBJ databases">
        <title>A draft genome assembly of the solar-powered sea slug Elysia chlorotica.</title>
        <authorList>
            <person name="Cai H."/>
            <person name="Li Q."/>
            <person name="Fang X."/>
            <person name="Li J."/>
            <person name="Curtis N.E."/>
            <person name="Altenburger A."/>
            <person name="Shibata T."/>
            <person name="Feng M."/>
            <person name="Maeda T."/>
            <person name="Schwartz J.A."/>
            <person name="Shigenobu S."/>
            <person name="Lundholm N."/>
            <person name="Nishiyama T."/>
            <person name="Yang H."/>
            <person name="Hasebe M."/>
            <person name="Li S."/>
            <person name="Pierce S.K."/>
            <person name="Wang J."/>
        </authorList>
    </citation>
    <scope>NUCLEOTIDE SEQUENCE [LARGE SCALE GENOMIC DNA]</scope>
    <source>
        <strain evidence="3">EC2010</strain>
        <tissue evidence="3">Whole organism of an adult</tissue>
    </source>
</reference>
<dbReference type="Pfam" id="PF12643">
    <property type="entry name" value="MazG-like"/>
    <property type="match status" value="1"/>
</dbReference>
<comment type="subcellular location">
    <subcellularLocation>
        <location evidence="1">Cytoplasm</location>
        <location evidence="1">Cytosol</location>
    </subcellularLocation>
</comment>